<dbReference type="AlphaFoldDB" id="F9X8M0"/>
<protein>
    <submittedName>
        <fullName evidence="1">Uncharacterized protein</fullName>
    </submittedName>
</protein>
<name>F9X8M0_ZYMTI</name>
<dbReference type="HOGENOM" id="CLU_1723768_0_0_1"/>
<dbReference type="RefSeq" id="XP_003853243.1">
    <property type="nucleotide sequence ID" value="XM_003853195.1"/>
</dbReference>
<dbReference type="InParanoid" id="F9X8M0"/>
<dbReference type="GeneID" id="13399502"/>
<dbReference type="Proteomes" id="UP000008062">
    <property type="component" value="Chromosome 4"/>
</dbReference>
<sequence length="152" mass="16679">MASPAFAVLNCGGYCECLEADGGHCCVDITYGAERNGGFATKSGDDCTARRSIRQAYDHHGKEHRGSSSRSSLSGQLRYEWTHGDGGKEAETKVKPVDKLSTNRASLMLVEIIVLWLPDGHSLKAKHSIHRSMLHHILRPFLSTRTSPPVTF</sequence>
<accession>F9X8M0</accession>
<gene>
    <name evidence="1" type="ORF">MYCGRDRAFT_92841</name>
</gene>
<keyword evidence="2" id="KW-1185">Reference proteome</keyword>
<dbReference type="EMBL" id="CM001199">
    <property type="protein sequence ID" value="EGP88219.1"/>
    <property type="molecule type" value="Genomic_DNA"/>
</dbReference>
<organism evidence="1 2">
    <name type="scientific">Zymoseptoria tritici (strain CBS 115943 / IPO323)</name>
    <name type="common">Speckled leaf blotch fungus</name>
    <name type="synonym">Septoria tritici</name>
    <dbReference type="NCBI Taxonomy" id="336722"/>
    <lineage>
        <taxon>Eukaryota</taxon>
        <taxon>Fungi</taxon>
        <taxon>Dikarya</taxon>
        <taxon>Ascomycota</taxon>
        <taxon>Pezizomycotina</taxon>
        <taxon>Dothideomycetes</taxon>
        <taxon>Dothideomycetidae</taxon>
        <taxon>Mycosphaerellales</taxon>
        <taxon>Mycosphaerellaceae</taxon>
        <taxon>Zymoseptoria</taxon>
    </lineage>
</organism>
<dbReference type="VEuPathDB" id="FungiDB:ZTRI_4.768"/>
<evidence type="ECO:0000313" key="2">
    <source>
        <dbReference type="Proteomes" id="UP000008062"/>
    </source>
</evidence>
<dbReference type="OrthoDB" id="2818448at2759"/>
<evidence type="ECO:0000313" key="1">
    <source>
        <dbReference type="EMBL" id="EGP88219.1"/>
    </source>
</evidence>
<proteinExistence type="predicted"/>
<reference evidence="1 2" key="1">
    <citation type="journal article" date="2011" name="PLoS Genet.">
        <title>Finished genome of the fungal wheat pathogen Mycosphaerella graminicola reveals dispensome structure, chromosome plasticity, and stealth pathogenesis.</title>
        <authorList>
            <person name="Goodwin S.B."/>
            <person name="Ben M'barek S."/>
            <person name="Dhillon B."/>
            <person name="Wittenberg A.H.J."/>
            <person name="Crane C.F."/>
            <person name="Hane J.K."/>
            <person name="Foster A.J."/>
            <person name="Van der Lee T.A.J."/>
            <person name="Grimwood J."/>
            <person name="Aerts A."/>
            <person name="Antoniw J."/>
            <person name="Bailey A."/>
            <person name="Bluhm B."/>
            <person name="Bowler J."/>
            <person name="Bristow J."/>
            <person name="van der Burgt A."/>
            <person name="Canto-Canche B."/>
            <person name="Churchill A.C.L."/>
            <person name="Conde-Ferraez L."/>
            <person name="Cools H.J."/>
            <person name="Coutinho P.M."/>
            <person name="Csukai M."/>
            <person name="Dehal P."/>
            <person name="De Wit P."/>
            <person name="Donzelli B."/>
            <person name="van de Geest H.C."/>
            <person name="van Ham R.C.H.J."/>
            <person name="Hammond-Kosack K.E."/>
            <person name="Henrissat B."/>
            <person name="Kilian A."/>
            <person name="Kobayashi A.K."/>
            <person name="Koopmann E."/>
            <person name="Kourmpetis Y."/>
            <person name="Kuzniar A."/>
            <person name="Lindquist E."/>
            <person name="Lombard V."/>
            <person name="Maliepaard C."/>
            <person name="Martins N."/>
            <person name="Mehrabi R."/>
            <person name="Nap J.P.H."/>
            <person name="Ponomarenko A."/>
            <person name="Rudd J.J."/>
            <person name="Salamov A."/>
            <person name="Schmutz J."/>
            <person name="Schouten H.J."/>
            <person name="Shapiro H."/>
            <person name="Stergiopoulos I."/>
            <person name="Torriani S.F.F."/>
            <person name="Tu H."/>
            <person name="de Vries R.P."/>
            <person name="Waalwijk C."/>
            <person name="Ware S.B."/>
            <person name="Wiebenga A."/>
            <person name="Zwiers L.-H."/>
            <person name="Oliver R.P."/>
            <person name="Grigoriev I.V."/>
            <person name="Kema G.H.J."/>
        </authorList>
    </citation>
    <scope>NUCLEOTIDE SEQUENCE [LARGE SCALE GENOMIC DNA]</scope>
    <source>
        <strain evidence="2">CBS 115943 / IPO323</strain>
    </source>
</reference>
<dbReference type="KEGG" id="ztr:MYCGRDRAFT_92841"/>